<dbReference type="EMBL" id="RCMK01000842">
    <property type="protein sequence ID" value="KAG2910392.1"/>
    <property type="molecule type" value="Genomic_DNA"/>
</dbReference>
<dbReference type="Proteomes" id="UP000736787">
    <property type="component" value="Unassembled WGS sequence"/>
</dbReference>
<evidence type="ECO:0000313" key="2">
    <source>
        <dbReference type="EMBL" id="KAG2910392.1"/>
    </source>
</evidence>
<feature type="compositionally biased region" description="Basic residues" evidence="1">
    <location>
        <begin position="59"/>
        <end position="69"/>
    </location>
</feature>
<dbReference type="AlphaFoldDB" id="A0A8T1BZB2"/>
<sequence>MTVGPLERSKMTEVLAGTVDPPAKLRHNLKANSQSRVDLASAVRMKTMKMTKATMTSKTPKKQRSPMSY</sequence>
<comment type="caution">
    <text evidence="2">The sequence shown here is derived from an EMBL/GenBank/DDBJ whole genome shotgun (WGS) entry which is preliminary data.</text>
</comment>
<proteinExistence type="predicted"/>
<reference evidence="2" key="1">
    <citation type="submission" date="2018-10" db="EMBL/GenBank/DDBJ databases">
        <title>Effector identification in a new, highly contiguous assembly of the strawberry crown rot pathogen Phytophthora cactorum.</title>
        <authorList>
            <person name="Armitage A.D."/>
            <person name="Nellist C.F."/>
            <person name="Bates H."/>
            <person name="Vickerstaff R.J."/>
            <person name="Harrison R.J."/>
        </authorList>
    </citation>
    <scope>NUCLEOTIDE SEQUENCE</scope>
    <source>
        <strain evidence="2">4040</strain>
    </source>
</reference>
<evidence type="ECO:0000256" key="1">
    <source>
        <dbReference type="SAM" id="MobiDB-lite"/>
    </source>
</evidence>
<accession>A0A8T1BZB2</accession>
<protein>
    <submittedName>
        <fullName evidence="2">Uncharacterized protein</fullName>
    </submittedName>
</protein>
<name>A0A8T1BZB2_9STRA</name>
<gene>
    <name evidence="2" type="ORF">PC117_g19411</name>
</gene>
<evidence type="ECO:0000313" key="3">
    <source>
        <dbReference type="Proteomes" id="UP000736787"/>
    </source>
</evidence>
<feature type="region of interest" description="Disordered" evidence="1">
    <location>
        <begin position="48"/>
        <end position="69"/>
    </location>
</feature>
<organism evidence="2 3">
    <name type="scientific">Phytophthora cactorum</name>
    <dbReference type="NCBI Taxonomy" id="29920"/>
    <lineage>
        <taxon>Eukaryota</taxon>
        <taxon>Sar</taxon>
        <taxon>Stramenopiles</taxon>
        <taxon>Oomycota</taxon>
        <taxon>Peronosporomycetes</taxon>
        <taxon>Peronosporales</taxon>
        <taxon>Peronosporaceae</taxon>
        <taxon>Phytophthora</taxon>
    </lineage>
</organism>
<feature type="compositionally biased region" description="Low complexity" evidence="1">
    <location>
        <begin position="48"/>
        <end position="58"/>
    </location>
</feature>